<dbReference type="AlphaFoldDB" id="A0A1I5ZP85"/>
<sequence length="288" mass="31451">MSIDYDHLMNFDIPEVRQSYGPRDWGLYALSVGMGHDPMDAKELAFLAALDDDRRVMPAIVNVLGHPGFWLSDPATGVDALRLVHGEQGMTIHADLPEEATIIGKTRVTGLVDKGEGKGALLYYEKTLKDEATGTHLATCRGTTFLRGDGGFGGPDGPVKTPHILPETPPDHAFEAKTRPEQALLYRWNADPNPLHLDPRVAERAGFEQPILHGLCTFGCAAHALLAVLCEHDPARFGSMDARFTAHVFPGETLRTEVWADGSFRTIAVERDKVVIGNGLFQYRGEGA</sequence>
<evidence type="ECO:0000259" key="1">
    <source>
        <dbReference type="Pfam" id="PF01575"/>
    </source>
</evidence>
<dbReference type="Pfam" id="PF22622">
    <property type="entry name" value="MFE-2_hydrat-2_N"/>
    <property type="match status" value="1"/>
</dbReference>
<dbReference type="STRING" id="93684.SAMN05421853_11156"/>
<protein>
    <submittedName>
        <fullName evidence="3">N-terminal half of MaoC dehydratase</fullName>
    </submittedName>
</protein>
<dbReference type="InterPro" id="IPR002539">
    <property type="entry name" value="MaoC-like_dom"/>
</dbReference>
<name>A0A1I5ZP85_9RHOB</name>
<dbReference type="InterPro" id="IPR029069">
    <property type="entry name" value="HotDog_dom_sf"/>
</dbReference>
<dbReference type="GO" id="GO:0006635">
    <property type="term" value="P:fatty acid beta-oxidation"/>
    <property type="evidence" value="ECO:0007669"/>
    <property type="project" value="TreeGrafter"/>
</dbReference>
<dbReference type="Proteomes" id="UP000243106">
    <property type="component" value="Unassembled WGS sequence"/>
</dbReference>
<dbReference type="PANTHER" id="PTHR13078">
    <property type="entry name" value="PEROXISOMAL MULTIFUNCTIONAL ENZYME TYPE 2-RELATED"/>
    <property type="match status" value="1"/>
</dbReference>
<organism evidence="3 4">
    <name type="scientific">Roseivivax halotolerans</name>
    <dbReference type="NCBI Taxonomy" id="93684"/>
    <lineage>
        <taxon>Bacteria</taxon>
        <taxon>Pseudomonadati</taxon>
        <taxon>Pseudomonadota</taxon>
        <taxon>Alphaproteobacteria</taxon>
        <taxon>Rhodobacterales</taxon>
        <taxon>Roseobacteraceae</taxon>
        <taxon>Roseivivax</taxon>
    </lineage>
</organism>
<dbReference type="Pfam" id="PF01575">
    <property type="entry name" value="MaoC_dehydratas"/>
    <property type="match status" value="1"/>
</dbReference>
<evidence type="ECO:0000313" key="3">
    <source>
        <dbReference type="EMBL" id="SFQ58215.1"/>
    </source>
</evidence>
<dbReference type="GO" id="GO:0004300">
    <property type="term" value="F:enoyl-CoA hydratase activity"/>
    <property type="evidence" value="ECO:0007669"/>
    <property type="project" value="TreeGrafter"/>
</dbReference>
<accession>A0A1I5ZP85</accession>
<proteinExistence type="predicted"/>
<dbReference type="InterPro" id="IPR054357">
    <property type="entry name" value="MFE-2_N"/>
</dbReference>
<evidence type="ECO:0000259" key="2">
    <source>
        <dbReference type="Pfam" id="PF22622"/>
    </source>
</evidence>
<dbReference type="EMBL" id="FOXV01000011">
    <property type="protein sequence ID" value="SFQ58215.1"/>
    <property type="molecule type" value="Genomic_DNA"/>
</dbReference>
<keyword evidence="4" id="KW-1185">Reference proteome</keyword>
<dbReference type="GO" id="GO:0003857">
    <property type="term" value="F:(3S)-3-hydroxyacyl-CoA dehydrogenase (NAD+) activity"/>
    <property type="evidence" value="ECO:0007669"/>
    <property type="project" value="TreeGrafter"/>
</dbReference>
<gene>
    <name evidence="3" type="ORF">SAMN05421853_11156</name>
</gene>
<dbReference type="PANTHER" id="PTHR13078:SF56">
    <property type="entry name" value="PEROXISOMAL MULTIFUNCTIONAL ENZYME TYPE 2"/>
    <property type="match status" value="1"/>
</dbReference>
<evidence type="ECO:0000313" key="4">
    <source>
        <dbReference type="Proteomes" id="UP000243106"/>
    </source>
</evidence>
<dbReference type="RefSeq" id="WP_093013862.1">
    <property type="nucleotide sequence ID" value="NZ_FOXV01000011.1"/>
</dbReference>
<dbReference type="Gene3D" id="3.10.129.10">
    <property type="entry name" value="Hotdog Thioesterase"/>
    <property type="match status" value="2"/>
</dbReference>
<reference evidence="4" key="1">
    <citation type="submission" date="2016-10" db="EMBL/GenBank/DDBJ databases">
        <authorList>
            <person name="Varghese N."/>
            <person name="Submissions S."/>
        </authorList>
    </citation>
    <scope>NUCLEOTIDE SEQUENCE [LARGE SCALE GENOMIC DNA]</scope>
    <source>
        <strain evidence="4">JCM 10271</strain>
    </source>
</reference>
<dbReference type="CDD" id="cd03448">
    <property type="entry name" value="HDE_HSD"/>
    <property type="match status" value="1"/>
</dbReference>
<dbReference type="SUPFAM" id="SSF54637">
    <property type="entry name" value="Thioesterase/thiol ester dehydrase-isomerase"/>
    <property type="match status" value="2"/>
</dbReference>
<feature type="domain" description="Peroxisomal multifunctional enzyme type 2-like N-terminal" evidence="2">
    <location>
        <begin position="19"/>
        <end position="148"/>
    </location>
</feature>
<feature type="domain" description="MaoC-like" evidence="1">
    <location>
        <begin position="166"/>
        <end position="275"/>
    </location>
</feature>
<dbReference type="GO" id="GO:0044594">
    <property type="term" value="F:17-beta-hydroxysteroid dehydrogenase (NAD+) activity"/>
    <property type="evidence" value="ECO:0007669"/>
    <property type="project" value="TreeGrafter"/>
</dbReference>